<dbReference type="GO" id="GO:0016987">
    <property type="term" value="F:sigma factor activity"/>
    <property type="evidence" value="ECO:0007669"/>
    <property type="project" value="UniProtKB-KW"/>
</dbReference>
<sequence>MGPGHRPGEADRSGPDDCFDHRERAVERTRVVQRAPSEAAGRTAARDARPARRQPRRIMTRAHDTESLPPAAPGGQQAFGLPRTAVRAPAGAGRDVEHRREDADSGQPRPADALERSLPAHRTPRQKPPPAPSFEDLYQRLQPRLRRYVIRVLGAEHGHEADDVLQTAWIAVLPHWNRVSRMDHAEAYVYKVTRNETLGALRAAGRRNRLAPLADDTQLLVLAERHGPPRTSAADRVVDAEGVKQYIQKQLAPLLSWQQLAVLALDLDGYSTDMAADALHVEPSTVRAQRHRLRRKLKTAPRPDL</sequence>
<dbReference type="Proteomes" id="UP000483802">
    <property type="component" value="Unassembled WGS sequence"/>
</dbReference>
<dbReference type="GO" id="GO:0006352">
    <property type="term" value="P:DNA-templated transcription initiation"/>
    <property type="evidence" value="ECO:0007669"/>
    <property type="project" value="InterPro"/>
</dbReference>
<evidence type="ECO:0000256" key="3">
    <source>
        <dbReference type="ARBA" id="ARBA00023015"/>
    </source>
</evidence>
<dbReference type="AlphaFoldDB" id="A0A6L6X3Z2"/>
<feature type="compositionally biased region" description="Basic and acidic residues" evidence="8">
    <location>
        <begin position="94"/>
        <end position="103"/>
    </location>
</feature>
<dbReference type="PANTHER" id="PTHR43133">
    <property type="entry name" value="RNA POLYMERASE ECF-TYPE SIGMA FACTO"/>
    <property type="match status" value="1"/>
</dbReference>
<accession>A0A6L6X3Z2</accession>
<feature type="compositionally biased region" description="Basic residues" evidence="8">
    <location>
        <begin position="51"/>
        <end position="60"/>
    </location>
</feature>
<protein>
    <recommendedName>
        <fullName evidence="2">RNA polymerase sigma factor SigS</fullName>
    </recommendedName>
</protein>
<keyword evidence="11" id="KW-1185">Reference proteome</keyword>
<dbReference type="SUPFAM" id="SSF88946">
    <property type="entry name" value="Sigma2 domain of RNA polymerase sigma factors"/>
    <property type="match status" value="1"/>
</dbReference>
<dbReference type="Pfam" id="PF00196">
    <property type="entry name" value="GerE"/>
    <property type="match status" value="1"/>
</dbReference>
<keyword evidence="4" id="KW-0731">Sigma factor</keyword>
<name>A0A6L6X3Z2_9ACTN</name>
<dbReference type="PROSITE" id="PS50043">
    <property type="entry name" value="HTH_LUXR_2"/>
    <property type="match status" value="1"/>
</dbReference>
<dbReference type="InterPro" id="IPR007627">
    <property type="entry name" value="RNA_pol_sigma70_r2"/>
</dbReference>
<keyword evidence="5" id="KW-0238">DNA-binding</keyword>
<dbReference type="InterPro" id="IPR014284">
    <property type="entry name" value="RNA_pol_sigma-70_dom"/>
</dbReference>
<feature type="domain" description="HTH luxR-type" evidence="9">
    <location>
        <begin position="248"/>
        <end position="305"/>
    </location>
</feature>
<evidence type="ECO:0000256" key="7">
    <source>
        <dbReference type="ARBA" id="ARBA00024701"/>
    </source>
</evidence>
<evidence type="ECO:0000256" key="5">
    <source>
        <dbReference type="ARBA" id="ARBA00023125"/>
    </source>
</evidence>
<dbReference type="EMBL" id="WPNZ01000017">
    <property type="protein sequence ID" value="MVO88512.1"/>
    <property type="molecule type" value="Genomic_DNA"/>
</dbReference>
<evidence type="ECO:0000256" key="8">
    <source>
        <dbReference type="SAM" id="MobiDB-lite"/>
    </source>
</evidence>
<dbReference type="InterPro" id="IPR000792">
    <property type="entry name" value="Tscrpt_reg_LuxR_C"/>
</dbReference>
<evidence type="ECO:0000256" key="2">
    <source>
        <dbReference type="ARBA" id="ARBA00021245"/>
    </source>
</evidence>
<dbReference type="InterPro" id="IPR039425">
    <property type="entry name" value="RNA_pol_sigma-70-like"/>
</dbReference>
<dbReference type="GO" id="GO:0003677">
    <property type="term" value="F:DNA binding"/>
    <property type="evidence" value="ECO:0007669"/>
    <property type="project" value="UniProtKB-KW"/>
</dbReference>
<evidence type="ECO:0000313" key="10">
    <source>
        <dbReference type="EMBL" id="MVO88512.1"/>
    </source>
</evidence>
<feature type="region of interest" description="Disordered" evidence="8">
    <location>
        <begin position="1"/>
        <end position="135"/>
    </location>
</feature>
<keyword evidence="3" id="KW-0805">Transcription regulation</keyword>
<organism evidence="10 11">
    <name type="scientific">Streptomyces typhae</name>
    <dbReference type="NCBI Taxonomy" id="2681492"/>
    <lineage>
        <taxon>Bacteria</taxon>
        <taxon>Bacillati</taxon>
        <taxon>Actinomycetota</taxon>
        <taxon>Actinomycetes</taxon>
        <taxon>Kitasatosporales</taxon>
        <taxon>Streptomycetaceae</taxon>
        <taxon>Streptomyces</taxon>
    </lineage>
</organism>
<evidence type="ECO:0000259" key="9">
    <source>
        <dbReference type="PROSITE" id="PS50043"/>
    </source>
</evidence>
<comment type="function">
    <text evidence="7">Sigma factors are initiation factors that promote the attachment of RNA polymerase to specific initiation sites and are then released. Sigma-S contributes to the protection against external stress, thus playing a role in cellular fitness and survival.</text>
</comment>
<proteinExistence type="inferred from homology"/>
<comment type="similarity">
    <text evidence="1">Belongs to the sigma-70 factor family.</text>
</comment>
<evidence type="ECO:0000256" key="6">
    <source>
        <dbReference type="ARBA" id="ARBA00023163"/>
    </source>
</evidence>
<feature type="compositionally biased region" description="Basic and acidic residues" evidence="8">
    <location>
        <begin position="1"/>
        <end position="30"/>
    </location>
</feature>
<dbReference type="NCBIfam" id="TIGR02937">
    <property type="entry name" value="sigma70-ECF"/>
    <property type="match status" value="1"/>
</dbReference>
<evidence type="ECO:0000256" key="4">
    <source>
        <dbReference type="ARBA" id="ARBA00023082"/>
    </source>
</evidence>
<dbReference type="PANTHER" id="PTHR43133:SF8">
    <property type="entry name" value="RNA POLYMERASE SIGMA FACTOR HI_1459-RELATED"/>
    <property type="match status" value="1"/>
</dbReference>
<evidence type="ECO:0000256" key="1">
    <source>
        <dbReference type="ARBA" id="ARBA00007788"/>
    </source>
</evidence>
<dbReference type="InterPro" id="IPR036388">
    <property type="entry name" value="WH-like_DNA-bd_sf"/>
</dbReference>
<dbReference type="SUPFAM" id="SSF46894">
    <property type="entry name" value="C-terminal effector domain of the bipartite response regulators"/>
    <property type="match status" value="1"/>
</dbReference>
<dbReference type="Gene3D" id="1.10.10.10">
    <property type="entry name" value="Winged helix-like DNA-binding domain superfamily/Winged helix DNA-binding domain"/>
    <property type="match status" value="1"/>
</dbReference>
<evidence type="ECO:0000313" key="11">
    <source>
        <dbReference type="Proteomes" id="UP000483802"/>
    </source>
</evidence>
<dbReference type="InterPro" id="IPR013325">
    <property type="entry name" value="RNA_pol_sigma_r2"/>
</dbReference>
<reference evidence="10 11" key="1">
    <citation type="submission" date="2019-11" db="EMBL/GenBank/DDBJ databases">
        <title>Streptomyces typhae sp. nov., a novel endophytic actinomycete isolated from the root of cattail pollen (Typha angustifolia L.).</title>
        <authorList>
            <person name="Peng C."/>
        </authorList>
    </citation>
    <scope>NUCLEOTIDE SEQUENCE [LARGE SCALE GENOMIC DNA]</scope>
    <source>
        <strain evidence="11">p1417</strain>
    </source>
</reference>
<dbReference type="Pfam" id="PF04542">
    <property type="entry name" value="Sigma70_r2"/>
    <property type="match status" value="1"/>
</dbReference>
<dbReference type="SMART" id="SM00421">
    <property type="entry name" value="HTH_LUXR"/>
    <property type="match status" value="1"/>
</dbReference>
<keyword evidence="6" id="KW-0804">Transcription</keyword>
<dbReference type="Gene3D" id="1.10.1740.10">
    <property type="match status" value="1"/>
</dbReference>
<gene>
    <name evidence="10" type="ORF">GPA10_28060</name>
</gene>
<dbReference type="InterPro" id="IPR016032">
    <property type="entry name" value="Sig_transdc_resp-reg_C-effctor"/>
</dbReference>
<comment type="caution">
    <text evidence="10">The sequence shown here is derived from an EMBL/GenBank/DDBJ whole genome shotgun (WGS) entry which is preliminary data.</text>
</comment>